<dbReference type="Pfam" id="PF04515">
    <property type="entry name" value="Choline_transpo"/>
    <property type="match status" value="1"/>
</dbReference>
<feature type="transmembrane region" description="Helical" evidence="7">
    <location>
        <begin position="316"/>
        <end position="344"/>
    </location>
</feature>
<dbReference type="GO" id="GO:0016020">
    <property type="term" value="C:membrane"/>
    <property type="evidence" value="ECO:0007669"/>
    <property type="project" value="UniProtKB-SubCell"/>
</dbReference>
<keyword evidence="5 7" id="KW-0472">Membrane</keyword>
<accession>A0A9W6C0H3</accession>
<dbReference type="InterPro" id="IPR007603">
    <property type="entry name" value="Choline_transptr-like"/>
</dbReference>
<feature type="transmembrane region" description="Helical" evidence="7">
    <location>
        <begin position="653"/>
        <end position="674"/>
    </location>
</feature>
<dbReference type="EMBL" id="BRXU01000047">
    <property type="protein sequence ID" value="GLC61534.1"/>
    <property type="molecule type" value="Genomic_DNA"/>
</dbReference>
<dbReference type="Proteomes" id="UP001165080">
    <property type="component" value="Unassembled WGS sequence"/>
</dbReference>
<feature type="transmembrane region" description="Helical" evidence="7">
    <location>
        <begin position="533"/>
        <end position="555"/>
    </location>
</feature>
<feature type="region of interest" description="Disordered" evidence="6">
    <location>
        <begin position="817"/>
        <end position="864"/>
    </location>
</feature>
<evidence type="ECO:0000256" key="6">
    <source>
        <dbReference type="SAM" id="MobiDB-lite"/>
    </source>
</evidence>
<evidence type="ECO:0000256" key="2">
    <source>
        <dbReference type="ARBA" id="ARBA00007168"/>
    </source>
</evidence>
<keyword evidence="9" id="KW-1185">Reference proteome</keyword>
<evidence type="ECO:0000256" key="5">
    <source>
        <dbReference type="ARBA" id="ARBA00023136"/>
    </source>
</evidence>
<protein>
    <submittedName>
        <fullName evidence="8">Uncharacterized protein</fullName>
    </submittedName>
</protein>
<feature type="transmembrane region" description="Helical" evidence="7">
    <location>
        <begin position="31"/>
        <end position="50"/>
    </location>
</feature>
<dbReference type="GO" id="GO:0022857">
    <property type="term" value="F:transmembrane transporter activity"/>
    <property type="evidence" value="ECO:0007669"/>
    <property type="project" value="InterPro"/>
</dbReference>
<gene>
    <name evidence="8" type="primary">PLEST010474</name>
    <name evidence="8" type="ORF">PLESTB_001767000</name>
</gene>
<dbReference type="PANTHER" id="PTHR12385">
    <property type="entry name" value="CHOLINE TRANSPORTER-LIKE (SLC FAMILY 44)"/>
    <property type="match status" value="1"/>
</dbReference>
<dbReference type="PANTHER" id="PTHR12385:SF98">
    <property type="entry name" value="CHOLINE TRANSPORTER-LIKE PROTEIN"/>
    <property type="match status" value="1"/>
</dbReference>
<dbReference type="AlphaFoldDB" id="A0A9W6C0H3"/>
<proteinExistence type="inferred from homology"/>
<feature type="transmembrane region" description="Helical" evidence="7">
    <location>
        <begin position="389"/>
        <end position="413"/>
    </location>
</feature>
<name>A0A9W6C0H3_9CHLO</name>
<feature type="transmembrane region" description="Helical" evidence="7">
    <location>
        <begin position="492"/>
        <end position="512"/>
    </location>
</feature>
<reference evidence="8 9" key="1">
    <citation type="journal article" date="2023" name="Commun. Biol.">
        <title>Reorganization of the ancestral sex-determining regions during the evolution of trioecy in Pleodorina starrii.</title>
        <authorList>
            <person name="Takahashi K."/>
            <person name="Suzuki S."/>
            <person name="Kawai-Toyooka H."/>
            <person name="Yamamoto K."/>
            <person name="Hamaji T."/>
            <person name="Ootsuki R."/>
            <person name="Yamaguchi H."/>
            <person name="Kawachi M."/>
            <person name="Higashiyama T."/>
            <person name="Nozaki H."/>
        </authorList>
    </citation>
    <scope>NUCLEOTIDE SEQUENCE [LARGE SCALE GENOMIC DNA]</scope>
    <source>
        <strain evidence="8 9">NIES-4479</strain>
    </source>
</reference>
<feature type="region of interest" description="Disordered" evidence="6">
    <location>
        <begin position="142"/>
        <end position="165"/>
    </location>
</feature>
<evidence type="ECO:0000256" key="3">
    <source>
        <dbReference type="ARBA" id="ARBA00022692"/>
    </source>
</evidence>
<comment type="similarity">
    <text evidence="2">Belongs to the CTL (choline transporter-like) family.</text>
</comment>
<keyword evidence="4 7" id="KW-1133">Transmembrane helix</keyword>
<evidence type="ECO:0000256" key="7">
    <source>
        <dbReference type="SAM" id="Phobius"/>
    </source>
</evidence>
<evidence type="ECO:0000313" key="8">
    <source>
        <dbReference type="EMBL" id="GLC61534.1"/>
    </source>
</evidence>
<organism evidence="8 9">
    <name type="scientific">Pleodorina starrii</name>
    <dbReference type="NCBI Taxonomy" id="330485"/>
    <lineage>
        <taxon>Eukaryota</taxon>
        <taxon>Viridiplantae</taxon>
        <taxon>Chlorophyta</taxon>
        <taxon>core chlorophytes</taxon>
        <taxon>Chlorophyceae</taxon>
        <taxon>CS clade</taxon>
        <taxon>Chlamydomonadales</taxon>
        <taxon>Volvocaceae</taxon>
        <taxon>Pleodorina</taxon>
    </lineage>
</organism>
<dbReference type="OrthoDB" id="544583at2759"/>
<comment type="caution">
    <text evidence="8">The sequence shown here is derived from an EMBL/GenBank/DDBJ whole genome shotgun (WGS) entry which is preliminary data.</text>
</comment>
<evidence type="ECO:0000256" key="1">
    <source>
        <dbReference type="ARBA" id="ARBA00004141"/>
    </source>
</evidence>
<evidence type="ECO:0000256" key="4">
    <source>
        <dbReference type="ARBA" id="ARBA00022989"/>
    </source>
</evidence>
<feature type="transmembrane region" description="Helical" evidence="7">
    <location>
        <begin position="594"/>
        <end position="621"/>
    </location>
</feature>
<feature type="transmembrane region" description="Helical" evidence="7">
    <location>
        <begin position="247"/>
        <end position="267"/>
    </location>
</feature>
<sequence>MPAMANDTEPLLSAYHFNYTQRPRRDKAWALAYYLLLLLTLGWALINLILRPDLLAVLSSPDYLDDPHRCPIKLTSASNSNTPTGAAAFLTRAAAAAREAVAPAARRRASAVAGTLLDPGLHEQGRPQTQPGGLQHHYLQSDDAASDVNPPSLAASDPSDQSARLNAGDVSTHAVTALDPIFDLGRDVDLDPDSDLDLAAHRRVSDDGPVPRVLLDYGGQLLLMSLGAALALAFVFVLALRWSPWALVLLACGLQVGAPLASAMVASKQGNSSLALILLLLAAAIAVSLYCGRKALGLASRLLGLAAVALRDNPTLLGLVAALKMALAGATALLLVAAAVVGAAGELVPNPLRDGKPDCATPDGVRVTCCALAPSAALPAYLPAAAVTLAWTLLLMFELKVFVVAGVVAQWYFSPAGHLAGGGYHPPVGSRGGGAAGGGGADGGLEGGSIGGDVVVMGGGGGGGGLLGPGIGGYSSGRALVASLGHALGPSFGSLCAASGVLGATAYLRAVINGVMSRSRRNPALKFGPGACASGLFVCLAGLLGCCCWCVVVLVEQLSKFATVQMAMSGLGFWRASQEAVALLRRNFMDAYNMWWYMPMVLHCGAAAFAAAWGYVAYWLARQCWAPFTHAAPLDAAAAAALGALAAATAELVLSFVCSVLVNISDALFICFVLDRDSAAVTWYDLHCVLATLPCCAAARSAAEAHYAAAGHSHHHGGGGGGLGVDPYGSVPPPTYFYLPSASAYSGSYAPYGYQAPAGAPGGVGGSVAQLGQPLGYGQPRPQYSSGYGGGSGGGFWGWLRSPGGSGSGVYGMPVGGSRYRNDRPQYPPPAVLSPPYSDQRFPHLGPSPPPPFFGSPPPSARPM</sequence>
<feature type="compositionally biased region" description="Pro residues" evidence="6">
    <location>
        <begin position="846"/>
        <end position="864"/>
    </location>
</feature>
<evidence type="ECO:0000313" key="9">
    <source>
        <dbReference type="Proteomes" id="UP001165080"/>
    </source>
</evidence>
<feature type="transmembrane region" description="Helical" evidence="7">
    <location>
        <begin position="273"/>
        <end position="292"/>
    </location>
</feature>
<keyword evidence="3 7" id="KW-0812">Transmembrane</keyword>
<comment type="subcellular location">
    <subcellularLocation>
        <location evidence="1">Membrane</location>
        <topology evidence="1">Multi-pass membrane protein</topology>
    </subcellularLocation>
</comment>
<feature type="transmembrane region" description="Helical" evidence="7">
    <location>
        <begin position="628"/>
        <end position="647"/>
    </location>
</feature>
<feature type="transmembrane region" description="Helical" evidence="7">
    <location>
        <begin position="221"/>
        <end position="240"/>
    </location>
</feature>